<evidence type="ECO:0000313" key="8">
    <source>
        <dbReference type="EMBL" id="RDD60797.1"/>
    </source>
</evidence>
<dbReference type="EMBL" id="QPMH01000020">
    <property type="protein sequence ID" value="RDD60797.1"/>
    <property type="molecule type" value="Genomic_DNA"/>
</dbReference>
<feature type="chain" id="PRO_5016794354" evidence="5">
    <location>
        <begin position="23"/>
        <end position="252"/>
    </location>
</feature>
<dbReference type="Gene3D" id="3.40.190.10">
    <property type="entry name" value="Periplasmic binding protein-like II"/>
    <property type="match status" value="2"/>
</dbReference>
<dbReference type="SMART" id="SM00062">
    <property type="entry name" value="PBPb"/>
    <property type="match status" value="1"/>
</dbReference>
<dbReference type="Proteomes" id="UP000253941">
    <property type="component" value="Unassembled WGS sequence"/>
</dbReference>
<dbReference type="PANTHER" id="PTHR35936:SF38">
    <property type="entry name" value="GLUTAMINE-BINDING PERIPLASMIC PROTEIN"/>
    <property type="match status" value="1"/>
</dbReference>
<evidence type="ECO:0000256" key="2">
    <source>
        <dbReference type="ARBA" id="ARBA00010333"/>
    </source>
</evidence>
<comment type="similarity">
    <text evidence="2 4">Belongs to the bacterial solute-binding protein 3 family.</text>
</comment>
<dbReference type="PROSITE" id="PS01039">
    <property type="entry name" value="SBP_BACTERIAL_3"/>
    <property type="match status" value="1"/>
</dbReference>
<dbReference type="GO" id="GO:0015276">
    <property type="term" value="F:ligand-gated monoatomic ion channel activity"/>
    <property type="evidence" value="ECO:0007669"/>
    <property type="project" value="InterPro"/>
</dbReference>
<dbReference type="Pfam" id="PF00497">
    <property type="entry name" value="SBP_bac_3"/>
    <property type="match status" value="1"/>
</dbReference>
<comment type="caution">
    <text evidence="8">The sequence shown here is derived from an EMBL/GenBank/DDBJ whole genome shotgun (WGS) entry which is preliminary data.</text>
</comment>
<evidence type="ECO:0000256" key="5">
    <source>
        <dbReference type="SAM" id="SignalP"/>
    </source>
</evidence>
<dbReference type="RefSeq" id="WP_114583325.1">
    <property type="nucleotide sequence ID" value="NZ_QPMH01000020.1"/>
</dbReference>
<dbReference type="InterPro" id="IPR001320">
    <property type="entry name" value="Iontro_rcpt_C"/>
</dbReference>
<dbReference type="SUPFAM" id="SSF53850">
    <property type="entry name" value="Periplasmic binding protein-like II"/>
    <property type="match status" value="1"/>
</dbReference>
<evidence type="ECO:0000256" key="3">
    <source>
        <dbReference type="ARBA" id="ARBA00022729"/>
    </source>
</evidence>
<feature type="signal peptide" evidence="5">
    <location>
        <begin position="1"/>
        <end position="22"/>
    </location>
</feature>
<dbReference type="InterPro" id="IPR018313">
    <property type="entry name" value="SBP_3_CS"/>
</dbReference>
<evidence type="ECO:0000256" key="1">
    <source>
        <dbReference type="ARBA" id="ARBA00004196"/>
    </source>
</evidence>
<sequence>MKRVLTSVLAAAALLVAGTAVAQDKITVATDTNFKPFSFKNDEGNYVGFDIDMWQAIAEKMDADYELRPMDFNGIIPGLQTGNVDVAVAGMSVTAKREKVIDFSYPYYKAGLVIMVRADNSDIGKLEDLSGKVVATKQGTSTIPFLKENIEAGVLDPTEIKKYPNITDAFLELRAGGTDAVIFDLPPLADYANGVGKDAVKLVGPLYMGHHYGIGFPAGSELRDPVNVAILELKESGEYDKIYKKWFGSEPK</sequence>
<feature type="domain" description="Ionotropic glutamate receptor C-terminal" evidence="7">
    <location>
        <begin position="25"/>
        <end position="249"/>
    </location>
</feature>
<comment type="subcellular location">
    <subcellularLocation>
        <location evidence="1">Cell envelope</location>
    </subcellularLocation>
</comment>
<name>A0A369T9E6_9PROT</name>
<evidence type="ECO:0000313" key="9">
    <source>
        <dbReference type="Proteomes" id="UP000253941"/>
    </source>
</evidence>
<gene>
    <name evidence="8" type="primary">glnH</name>
    <name evidence="8" type="ORF">DRB17_16510</name>
</gene>
<organism evidence="8 9">
    <name type="scientific">Ferruginivarius sediminum</name>
    <dbReference type="NCBI Taxonomy" id="2661937"/>
    <lineage>
        <taxon>Bacteria</taxon>
        <taxon>Pseudomonadati</taxon>
        <taxon>Pseudomonadota</taxon>
        <taxon>Alphaproteobacteria</taxon>
        <taxon>Rhodospirillales</taxon>
        <taxon>Rhodospirillaceae</taxon>
        <taxon>Ferruginivarius</taxon>
    </lineage>
</organism>
<dbReference type="GO" id="GO:0030313">
    <property type="term" value="C:cell envelope"/>
    <property type="evidence" value="ECO:0007669"/>
    <property type="project" value="UniProtKB-SubCell"/>
</dbReference>
<feature type="domain" description="Solute-binding protein family 3/N-terminal" evidence="6">
    <location>
        <begin position="25"/>
        <end position="250"/>
    </location>
</feature>
<dbReference type="PANTHER" id="PTHR35936">
    <property type="entry name" value="MEMBRANE-BOUND LYTIC MUREIN TRANSGLYCOSYLASE F"/>
    <property type="match status" value="1"/>
</dbReference>
<proteinExistence type="inferred from homology"/>
<dbReference type="InterPro" id="IPR001638">
    <property type="entry name" value="Solute-binding_3/MltF_N"/>
</dbReference>
<evidence type="ECO:0000259" key="6">
    <source>
        <dbReference type="SMART" id="SM00062"/>
    </source>
</evidence>
<dbReference type="GO" id="GO:0016020">
    <property type="term" value="C:membrane"/>
    <property type="evidence" value="ECO:0007669"/>
    <property type="project" value="InterPro"/>
</dbReference>
<keyword evidence="9" id="KW-1185">Reference proteome</keyword>
<evidence type="ECO:0000259" key="7">
    <source>
        <dbReference type="SMART" id="SM00079"/>
    </source>
</evidence>
<reference evidence="8 9" key="1">
    <citation type="submission" date="2018-07" db="EMBL/GenBank/DDBJ databases">
        <title>Venubactetium sediminum gen. nov., sp. nov., isolated from a marine solar saltern.</title>
        <authorList>
            <person name="Wang S."/>
        </authorList>
    </citation>
    <scope>NUCLEOTIDE SEQUENCE [LARGE SCALE GENOMIC DNA]</scope>
    <source>
        <strain evidence="8 9">WD2A32</strain>
    </source>
</reference>
<dbReference type="SMART" id="SM00079">
    <property type="entry name" value="PBPe"/>
    <property type="match status" value="1"/>
</dbReference>
<accession>A0A369T9E6</accession>
<dbReference type="AlphaFoldDB" id="A0A369T9E6"/>
<evidence type="ECO:0000256" key="4">
    <source>
        <dbReference type="RuleBase" id="RU003744"/>
    </source>
</evidence>
<keyword evidence="3 5" id="KW-0732">Signal</keyword>
<protein>
    <submittedName>
        <fullName evidence="8">Glutamine ABC transporter substrate-binding protein GlnH</fullName>
    </submittedName>
</protein>